<feature type="transmembrane region" description="Helical" evidence="7">
    <location>
        <begin position="458"/>
        <end position="478"/>
    </location>
</feature>
<feature type="domain" description="Amino acid permease/ SLC12A" evidence="8">
    <location>
        <begin position="29"/>
        <end position="484"/>
    </location>
</feature>
<reference evidence="9" key="1">
    <citation type="submission" date="2023-10" db="EMBL/GenBank/DDBJ databases">
        <authorList>
            <person name="Hackl T."/>
        </authorList>
    </citation>
    <scope>NUCLEOTIDE SEQUENCE</scope>
</reference>
<keyword evidence="6 7" id="KW-0472">Membrane</keyword>
<keyword evidence="4" id="KW-0029">Amino-acid transport</keyword>
<organism evidence="9 10">
    <name type="scientific">Anthostomella pinea</name>
    <dbReference type="NCBI Taxonomy" id="933095"/>
    <lineage>
        <taxon>Eukaryota</taxon>
        <taxon>Fungi</taxon>
        <taxon>Dikarya</taxon>
        <taxon>Ascomycota</taxon>
        <taxon>Pezizomycotina</taxon>
        <taxon>Sordariomycetes</taxon>
        <taxon>Xylariomycetidae</taxon>
        <taxon>Xylariales</taxon>
        <taxon>Xylariaceae</taxon>
        <taxon>Anthostomella</taxon>
    </lineage>
</organism>
<feature type="transmembrane region" description="Helical" evidence="7">
    <location>
        <begin position="55"/>
        <end position="75"/>
    </location>
</feature>
<dbReference type="PANTHER" id="PTHR43341:SF1">
    <property type="entry name" value="GENERAL AMINO-ACID PERMEASE GAP1"/>
    <property type="match status" value="1"/>
</dbReference>
<proteinExistence type="predicted"/>
<feature type="transmembrane region" description="Helical" evidence="7">
    <location>
        <begin position="258"/>
        <end position="276"/>
    </location>
</feature>
<name>A0AAI8YFY2_9PEZI</name>
<evidence type="ECO:0000256" key="5">
    <source>
        <dbReference type="ARBA" id="ARBA00022989"/>
    </source>
</evidence>
<feature type="transmembrane region" description="Helical" evidence="7">
    <location>
        <begin position="351"/>
        <end position="370"/>
    </location>
</feature>
<dbReference type="GO" id="GO:0016020">
    <property type="term" value="C:membrane"/>
    <property type="evidence" value="ECO:0007669"/>
    <property type="project" value="UniProtKB-SubCell"/>
</dbReference>
<dbReference type="GO" id="GO:0015171">
    <property type="term" value="F:amino acid transmembrane transporter activity"/>
    <property type="evidence" value="ECO:0007669"/>
    <property type="project" value="TreeGrafter"/>
</dbReference>
<sequence length="507" mass="55158">MAPTDSPAHVEHPGSTGSLKKVITTRQFIFMALSSSIGAGLLLSTGQALAVGGPAPLFIGFAVVGLAVWITMCSLGELSTNFPVKGSFYEYSVWFISPSWGFSMGWNYVMNFICIVPFEVIVMVLVAHFINPGLPAEYLIPGFLVALMLIYVFGARWYAEAENVFGVLKMLVFTIFIMTAFFIVADAVPTDPRPASELGWHIWKNEAFKNGWAGFLFVFMSAGMAYGGTEMLGFTAAECVNPRKVMGLASRLVAGRVVGLYLLPILMVGLVLSIPLEDTAKEHTDTKTSPFVLAVARAGIPVLPQIMNGIILVAIFSMANASVFASSRALRAISSQGMGPKFCGLVKWDRPVGALIVVFLFSLLAFAKVSPDGDNVFTWLLALASASNYFTWMSICLCQIRCRLAIRKRGLDQHTVLPSYRSPFGIYGSVFAMLVFVFGLVAQIAAAVKSPLPSPPPVFASMLGIVVVAVFWVGYMCWKRDWTLLVPLKDIDLETKDAPESHEFESV</sequence>
<evidence type="ECO:0000256" key="3">
    <source>
        <dbReference type="ARBA" id="ARBA00022692"/>
    </source>
</evidence>
<feature type="transmembrane region" description="Helical" evidence="7">
    <location>
        <begin position="376"/>
        <end position="400"/>
    </location>
</feature>
<evidence type="ECO:0000256" key="6">
    <source>
        <dbReference type="ARBA" id="ARBA00023136"/>
    </source>
</evidence>
<evidence type="ECO:0000313" key="10">
    <source>
        <dbReference type="Proteomes" id="UP001295740"/>
    </source>
</evidence>
<dbReference type="Proteomes" id="UP001295740">
    <property type="component" value="Unassembled WGS sequence"/>
</dbReference>
<evidence type="ECO:0000313" key="9">
    <source>
        <dbReference type="EMBL" id="CAJ2503165.1"/>
    </source>
</evidence>
<evidence type="ECO:0000256" key="7">
    <source>
        <dbReference type="SAM" id="Phobius"/>
    </source>
</evidence>
<comment type="caution">
    <text evidence="9">The sequence shown here is derived from an EMBL/GenBank/DDBJ whole genome shotgun (WGS) entry which is preliminary data.</text>
</comment>
<feature type="transmembrane region" description="Helical" evidence="7">
    <location>
        <begin position="166"/>
        <end position="185"/>
    </location>
</feature>
<feature type="transmembrane region" description="Helical" evidence="7">
    <location>
        <begin position="136"/>
        <end position="154"/>
    </location>
</feature>
<feature type="transmembrane region" description="Helical" evidence="7">
    <location>
        <begin position="306"/>
        <end position="330"/>
    </location>
</feature>
<feature type="transmembrane region" description="Helical" evidence="7">
    <location>
        <begin position="424"/>
        <end position="446"/>
    </location>
</feature>
<accession>A0AAI8YFY2</accession>
<dbReference type="InterPro" id="IPR004841">
    <property type="entry name" value="AA-permease/SLC12A_dom"/>
</dbReference>
<keyword evidence="2" id="KW-0813">Transport</keyword>
<dbReference type="PIRSF" id="PIRSF006060">
    <property type="entry name" value="AA_transporter"/>
    <property type="match status" value="1"/>
</dbReference>
<keyword evidence="5 7" id="KW-1133">Transmembrane helix</keyword>
<evidence type="ECO:0000256" key="2">
    <source>
        <dbReference type="ARBA" id="ARBA00022448"/>
    </source>
</evidence>
<dbReference type="PANTHER" id="PTHR43341">
    <property type="entry name" value="AMINO ACID PERMEASE"/>
    <property type="match status" value="1"/>
</dbReference>
<dbReference type="InterPro" id="IPR004840">
    <property type="entry name" value="Amino_acid_permease_CS"/>
</dbReference>
<protein>
    <submittedName>
        <fullName evidence="9">Uu.00g105590.m01.CDS01</fullName>
    </submittedName>
</protein>
<dbReference type="PROSITE" id="PS00218">
    <property type="entry name" value="AMINO_ACID_PERMEASE_1"/>
    <property type="match status" value="1"/>
</dbReference>
<comment type="subcellular location">
    <subcellularLocation>
        <location evidence="1">Membrane</location>
        <topology evidence="1">Multi-pass membrane protein</topology>
    </subcellularLocation>
</comment>
<dbReference type="AlphaFoldDB" id="A0AAI8YFY2"/>
<dbReference type="Gene3D" id="1.20.1740.10">
    <property type="entry name" value="Amino acid/polyamine transporter I"/>
    <property type="match status" value="1"/>
</dbReference>
<evidence type="ECO:0000256" key="1">
    <source>
        <dbReference type="ARBA" id="ARBA00004141"/>
    </source>
</evidence>
<feature type="transmembrane region" description="Helical" evidence="7">
    <location>
        <begin position="108"/>
        <end position="130"/>
    </location>
</feature>
<dbReference type="InterPro" id="IPR050524">
    <property type="entry name" value="APC_YAT"/>
</dbReference>
<dbReference type="EMBL" id="CAUWAG010000004">
    <property type="protein sequence ID" value="CAJ2503165.1"/>
    <property type="molecule type" value="Genomic_DNA"/>
</dbReference>
<evidence type="ECO:0000256" key="4">
    <source>
        <dbReference type="ARBA" id="ARBA00022970"/>
    </source>
</evidence>
<feature type="transmembrane region" description="Helical" evidence="7">
    <location>
        <begin position="28"/>
        <end position="49"/>
    </location>
</feature>
<gene>
    <name evidence="9" type="ORF">KHLLAP_LOCUS3633</name>
</gene>
<evidence type="ECO:0000259" key="8">
    <source>
        <dbReference type="Pfam" id="PF00324"/>
    </source>
</evidence>
<dbReference type="Pfam" id="PF00324">
    <property type="entry name" value="AA_permease"/>
    <property type="match status" value="1"/>
</dbReference>
<keyword evidence="3 7" id="KW-0812">Transmembrane</keyword>
<feature type="transmembrane region" description="Helical" evidence="7">
    <location>
        <begin position="212"/>
        <end position="237"/>
    </location>
</feature>
<keyword evidence="10" id="KW-1185">Reference proteome</keyword>